<keyword evidence="2" id="KW-1185">Reference proteome</keyword>
<dbReference type="STRING" id="29655.A0A0K9PQ79"/>
<gene>
    <name evidence="1" type="ORF">ZOSMA_185G00420</name>
</gene>
<accession>A0A0K9PQ79</accession>
<dbReference type="GO" id="GO:0003697">
    <property type="term" value="F:single-stranded DNA binding"/>
    <property type="evidence" value="ECO:0007669"/>
    <property type="project" value="InterPro"/>
</dbReference>
<dbReference type="Gene3D" id="2.40.50.140">
    <property type="entry name" value="Nucleic acid-binding proteins"/>
    <property type="match status" value="1"/>
</dbReference>
<evidence type="ECO:0008006" key="3">
    <source>
        <dbReference type="Google" id="ProtNLM"/>
    </source>
</evidence>
<dbReference type="InterPro" id="IPR012340">
    <property type="entry name" value="NA-bd_OB-fold"/>
</dbReference>
<reference evidence="2" key="1">
    <citation type="journal article" date="2016" name="Nature">
        <title>The genome of the seagrass Zostera marina reveals angiosperm adaptation to the sea.</title>
        <authorList>
            <person name="Olsen J.L."/>
            <person name="Rouze P."/>
            <person name="Verhelst B."/>
            <person name="Lin Y.-C."/>
            <person name="Bayer T."/>
            <person name="Collen J."/>
            <person name="Dattolo E."/>
            <person name="De Paoli E."/>
            <person name="Dittami S."/>
            <person name="Maumus F."/>
            <person name="Michel G."/>
            <person name="Kersting A."/>
            <person name="Lauritano C."/>
            <person name="Lohaus R."/>
            <person name="Toepel M."/>
            <person name="Tonon T."/>
            <person name="Vanneste K."/>
            <person name="Amirebrahimi M."/>
            <person name="Brakel J."/>
            <person name="Bostroem C."/>
            <person name="Chovatia M."/>
            <person name="Grimwood J."/>
            <person name="Jenkins J.W."/>
            <person name="Jueterbock A."/>
            <person name="Mraz A."/>
            <person name="Stam W.T."/>
            <person name="Tice H."/>
            <person name="Bornberg-Bauer E."/>
            <person name="Green P.J."/>
            <person name="Pearson G.A."/>
            <person name="Procaccini G."/>
            <person name="Duarte C.M."/>
            <person name="Schmutz J."/>
            <person name="Reusch T.B.H."/>
            <person name="Van de Peer Y."/>
        </authorList>
    </citation>
    <scope>NUCLEOTIDE SEQUENCE [LARGE SCALE GENOMIC DNA]</scope>
    <source>
        <strain evidence="2">cv. Finnish</strain>
    </source>
</reference>
<dbReference type="Proteomes" id="UP000036987">
    <property type="component" value="Unassembled WGS sequence"/>
</dbReference>
<dbReference type="OrthoDB" id="342190at2759"/>
<evidence type="ECO:0000313" key="1">
    <source>
        <dbReference type="EMBL" id="KMZ71223.1"/>
    </source>
</evidence>
<protein>
    <recommendedName>
        <fullName evidence="3">CST complex subunit TEN1</fullName>
    </recommendedName>
</protein>
<dbReference type="InterPro" id="IPR029146">
    <property type="entry name" value="Ten1_animal_plant"/>
</dbReference>
<dbReference type="OMA" id="IQPNNEA"/>
<name>A0A0K9PQ79_ZOSMR</name>
<dbReference type="GO" id="GO:0032211">
    <property type="term" value="P:negative regulation of telomere maintenance via telomerase"/>
    <property type="evidence" value="ECO:0000318"/>
    <property type="project" value="GO_Central"/>
</dbReference>
<dbReference type="PANTHER" id="PTHR33905">
    <property type="entry name" value="CST COMPLEX SUBUNIT TEN1"/>
    <property type="match status" value="1"/>
</dbReference>
<dbReference type="GO" id="GO:0042162">
    <property type="term" value="F:telomeric DNA binding"/>
    <property type="evidence" value="ECO:0000318"/>
    <property type="project" value="GO_Central"/>
</dbReference>
<dbReference type="GO" id="GO:1990879">
    <property type="term" value="C:CST complex"/>
    <property type="evidence" value="ECO:0000318"/>
    <property type="project" value="GO_Central"/>
</dbReference>
<evidence type="ECO:0000313" key="2">
    <source>
        <dbReference type="Proteomes" id="UP000036987"/>
    </source>
</evidence>
<organism evidence="1 2">
    <name type="scientific">Zostera marina</name>
    <name type="common">Eelgrass</name>
    <dbReference type="NCBI Taxonomy" id="29655"/>
    <lineage>
        <taxon>Eukaryota</taxon>
        <taxon>Viridiplantae</taxon>
        <taxon>Streptophyta</taxon>
        <taxon>Embryophyta</taxon>
        <taxon>Tracheophyta</taxon>
        <taxon>Spermatophyta</taxon>
        <taxon>Magnoliopsida</taxon>
        <taxon>Liliopsida</taxon>
        <taxon>Zosteraceae</taxon>
        <taxon>Zostera</taxon>
    </lineage>
</organism>
<sequence>MASSTITYGIPVALHDLIPSSPLFVQGNSLRVIGKLRTYDVESAIAVIIDNNVTLQIDTQNLRDVNFHVGSIYQFIGELHIHYDNNMLLQARIGRNVNGVDLKLYFQSLKLLQQFESQRGIRGNDT</sequence>
<dbReference type="GO" id="GO:0010521">
    <property type="term" value="F:telomerase inhibitor activity"/>
    <property type="evidence" value="ECO:0000318"/>
    <property type="project" value="GO_Central"/>
</dbReference>
<proteinExistence type="predicted"/>
<dbReference type="AlphaFoldDB" id="A0A0K9PQ79"/>
<dbReference type="EMBL" id="LFYR01000684">
    <property type="protein sequence ID" value="KMZ71223.1"/>
    <property type="molecule type" value="Genomic_DNA"/>
</dbReference>
<dbReference type="Pfam" id="PF15490">
    <property type="entry name" value="Ten1_2"/>
    <property type="match status" value="1"/>
</dbReference>
<comment type="caution">
    <text evidence="1">The sequence shown here is derived from an EMBL/GenBank/DDBJ whole genome shotgun (WGS) entry which is preliminary data.</text>
</comment>
<dbReference type="PANTHER" id="PTHR33905:SF1">
    <property type="entry name" value="CST COMPLEX SUBUNIT TEN1"/>
    <property type="match status" value="1"/>
</dbReference>